<evidence type="ECO:0000313" key="3">
    <source>
        <dbReference type="Ensembl" id="ENSOMEP00000023790.1"/>
    </source>
</evidence>
<dbReference type="SMART" id="SM00343">
    <property type="entry name" value="ZnF_C2HC"/>
    <property type="match status" value="2"/>
</dbReference>
<dbReference type="InterPro" id="IPR036875">
    <property type="entry name" value="Znf_CCHC_sf"/>
</dbReference>
<dbReference type="PROSITE" id="PS50158">
    <property type="entry name" value="ZF_CCHC"/>
    <property type="match status" value="2"/>
</dbReference>
<dbReference type="Proteomes" id="UP000261560">
    <property type="component" value="Unplaced"/>
</dbReference>
<keyword evidence="1" id="KW-0863">Zinc-finger</keyword>
<dbReference type="GO" id="GO:0008270">
    <property type="term" value="F:zinc ion binding"/>
    <property type="evidence" value="ECO:0007669"/>
    <property type="project" value="UniProtKB-KW"/>
</dbReference>
<dbReference type="Gene3D" id="4.10.60.10">
    <property type="entry name" value="Zinc finger, CCHC-type"/>
    <property type="match status" value="1"/>
</dbReference>
<keyword evidence="1" id="KW-0862">Zinc</keyword>
<feature type="domain" description="CCHC-type" evidence="2">
    <location>
        <begin position="36"/>
        <end position="49"/>
    </location>
</feature>
<organism evidence="3 4">
    <name type="scientific">Oryzias melastigma</name>
    <name type="common">Marine medaka</name>
    <dbReference type="NCBI Taxonomy" id="30732"/>
    <lineage>
        <taxon>Eukaryota</taxon>
        <taxon>Metazoa</taxon>
        <taxon>Chordata</taxon>
        <taxon>Craniata</taxon>
        <taxon>Vertebrata</taxon>
        <taxon>Euteleostomi</taxon>
        <taxon>Actinopterygii</taxon>
        <taxon>Neopterygii</taxon>
        <taxon>Teleostei</taxon>
        <taxon>Neoteleostei</taxon>
        <taxon>Acanthomorphata</taxon>
        <taxon>Ovalentaria</taxon>
        <taxon>Atherinomorphae</taxon>
        <taxon>Beloniformes</taxon>
        <taxon>Adrianichthyidae</taxon>
        <taxon>Oryziinae</taxon>
        <taxon>Oryzias</taxon>
    </lineage>
</organism>
<evidence type="ECO:0000313" key="4">
    <source>
        <dbReference type="Proteomes" id="UP000261560"/>
    </source>
</evidence>
<evidence type="ECO:0000259" key="2">
    <source>
        <dbReference type="PROSITE" id="PS50158"/>
    </source>
</evidence>
<keyword evidence="1" id="KW-0479">Metal-binding</keyword>
<reference evidence="3" key="1">
    <citation type="submission" date="2025-08" db="UniProtKB">
        <authorList>
            <consortium name="Ensembl"/>
        </authorList>
    </citation>
    <scope>IDENTIFICATION</scope>
</reference>
<dbReference type="InterPro" id="IPR001878">
    <property type="entry name" value="Znf_CCHC"/>
</dbReference>
<evidence type="ECO:0000256" key="1">
    <source>
        <dbReference type="PROSITE-ProRule" id="PRU00047"/>
    </source>
</evidence>
<accession>A0A3B3D2N0</accession>
<dbReference type="Ensembl" id="ENSOMET00000011303.1">
    <property type="protein sequence ID" value="ENSOMEP00000023790.1"/>
    <property type="gene ID" value="ENSOMEG00000004066.1"/>
</dbReference>
<proteinExistence type="predicted"/>
<keyword evidence="4" id="KW-1185">Reference proteome</keyword>
<reference evidence="3" key="2">
    <citation type="submission" date="2025-09" db="UniProtKB">
        <authorList>
            <consortium name="Ensembl"/>
        </authorList>
    </citation>
    <scope>IDENTIFICATION</scope>
</reference>
<dbReference type="AlphaFoldDB" id="A0A3B3D2N0"/>
<dbReference type="PaxDb" id="30732-ENSOMEP00000023790"/>
<feature type="domain" description="CCHC-type" evidence="2">
    <location>
        <begin position="7"/>
        <end position="19"/>
    </location>
</feature>
<dbReference type="GO" id="GO:0003676">
    <property type="term" value="F:nucleic acid binding"/>
    <property type="evidence" value="ECO:0007669"/>
    <property type="project" value="InterPro"/>
</dbReference>
<sequence>MNQCNHCFKCGRSGHLSRDWCKSCQSANNGDQCNHCFKCGRSGHLSRDCLQEKGTFPWQVNHRRRLYYGPC</sequence>
<dbReference type="Pfam" id="PF00098">
    <property type="entry name" value="zf-CCHC"/>
    <property type="match status" value="2"/>
</dbReference>
<dbReference type="SUPFAM" id="SSF57756">
    <property type="entry name" value="Retrovirus zinc finger-like domains"/>
    <property type="match status" value="1"/>
</dbReference>
<protein>
    <recommendedName>
        <fullName evidence="2">CCHC-type domain-containing protein</fullName>
    </recommendedName>
</protein>
<name>A0A3B3D2N0_ORYME</name>